<protein>
    <submittedName>
        <fullName evidence="2">DUF58 domain-containing protein</fullName>
    </submittedName>
</protein>
<comment type="caution">
    <text evidence="2">The sequence shown here is derived from an EMBL/GenBank/DDBJ whole genome shotgun (WGS) entry which is preliminary data.</text>
</comment>
<name>A0ABT7MR41_9BACL</name>
<evidence type="ECO:0000256" key="1">
    <source>
        <dbReference type="SAM" id="Phobius"/>
    </source>
</evidence>
<keyword evidence="3" id="KW-1185">Reference proteome</keyword>
<keyword evidence="1" id="KW-0472">Membrane</keyword>
<evidence type="ECO:0000313" key="3">
    <source>
        <dbReference type="Proteomes" id="UP001230807"/>
    </source>
</evidence>
<keyword evidence="1" id="KW-1133">Transmembrane helix</keyword>
<sequence>MILSTHAWLQRRLLPIYLVSGAMLVFFPYVYGLGYICFIVASAIWMLERTRQQLERHIDLRFTQYEELLFVGDESRIVLVVDGVDELDRLGLPLRIRLKSSSGISFPAHERLPNVLDYEVDVSRARHELVVRAEYRGPATFEECVIAVTLPFRLGTYLYERPVDIEWAVLPSLLLHPPVGTKRLALGDRPLLASPLRNPLQLIGSKPYEGEPVKEIDWYATAKLGRLQSKVFQQTTLDTFTFALDLNGPSGYTLHHDFESLISQTAFVTSRLLKEDCKIELFLNRFNEDGTMLHVPLQEGERGIRFILLQLATIHPGNRFISTDAFTRMVERKRLKQSHLVSFNQHNLYD</sequence>
<keyword evidence="1" id="KW-0812">Transmembrane</keyword>
<organism evidence="2 3">
    <name type="scientific">Exiguobacterium mexicanum</name>
    <dbReference type="NCBI Taxonomy" id="340146"/>
    <lineage>
        <taxon>Bacteria</taxon>
        <taxon>Bacillati</taxon>
        <taxon>Bacillota</taxon>
        <taxon>Bacilli</taxon>
        <taxon>Bacillales</taxon>
        <taxon>Bacillales Family XII. Incertae Sedis</taxon>
        <taxon>Exiguobacterium</taxon>
    </lineage>
</organism>
<accession>A0ABT7MR41</accession>
<feature type="transmembrane region" description="Helical" evidence="1">
    <location>
        <begin position="16"/>
        <end position="47"/>
    </location>
</feature>
<evidence type="ECO:0000313" key="2">
    <source>
        <dbReference type="EMBL" id="MDL5377654.1"/>
    </source>
</evidence>
<dbReference type="PANTHER" id="PTHR34351">
    <property type="entry name" value="SLR1927 PROTEIN-RELATED"/>
    <property type="match status" value="1"/>
</dbReference>
<gene>
    <name evidence="2" type="ORF">QR695_11660</name>
</gene>
<dbReference type="PANTHER" id="PTHR34351:SF2">
    <property type="entry name" value="DUF58 DOMAIN-CONTAINING PROTEIN"/>
    <property type="match status" value="1"/>
</dbReference>
<dbReference type="EMBL" id="JASWER010000010">
    <property type="protein sequence ID" value="MDL5377654.1"/>
    <property type="molecule type" value="Genomic_DNA"/>
</dbReference>
<proteinExistence type="predicted"/>
<reference evidence="2 3" key="1">
    <citation type="submission" date="2023-06" db="EMBL/GenBank/DDBJ databases">
        <title>Influencing factors and mechanism of Cr(VI) reduction by facultative anaerobic Exiguobacterium sp. PY14.</title>
        <authorList>
            <person name="Zou L."/>
        </authorList>
    </citation>
    <scope>NUCLEOTIDE SEQUENCE [LARGE SCALE GENOMIC DNA]</scope>
    <source>
        <strain evidence="2 3">PY14</strain>
    </source>
</reference>
<dbReference type="Proteomes" id="UP001230807">
    <property type="component" value="Unassembled WGS sequence"/>
</dbReference>
<dbReference type="RefSeq" id="WP_214834153.1">
    <property type="nucleotide sequence ID" value="NZ_CP183077.1"/>
</dbReference>